<gene>
    <name evidence="1" type="ORF">L6164_013517</name>
</gene>
<organism evidence="1 2">
    <name type="scientific">Bauhinia variegata</name>
    <name type="common">Purple orchid tree</name>
    <name type="synonym">Phanera variegata</name>
    <dbReference type="NCBI Taxonomy" id="167791"/>
    <lineage>
        <taxon>Eukaryota</taxon>
        <taxon>Viridiplantae</taxon>
        <taxon>Streptophyta</taxon>
        <taxon>Embryophyta</taxon>
        <taxon>Tracheophyta</taxon>
        <taxon>Spermatophyta</taxon>
        <taxon>Magnoliopsida</taxon>
        <taxon>eudicotyledons</taxon>
        <taxon>Gunneridae</taxon>
        <taxon>Pentapetalae</taxon>
        <taxon>rosids</taxon>
        <taxon>fabids</taxon>
        <taxon>Fabales</taxon>
        <taxon>Fabaceae</taxon>
        <taxon>Cercidoideae</taxon>
        <taxon>Cercideae</taxon>
        <taxon>Bauhiniinae</taxon>
        <taxon>Bauhinia</taxon>
    </lineage>
</organism>
<protein>
    <submittedName>
        <fullName evidence="1">Uncharacterized protein</fullName>
    </submittedName>
</protein>
<name>A0ACB9NG44_BAUVA</name>
<sequence>MATNSRSMQITLPDDMVFDILCRLPIESIVRFKSVCKSWNCMIQDPVFINSQISWSKVHPPKLLLTADAEPSSFFLTETSEFKAKKLMDINDVEDPIVMCSFNGLICIGSRTRLDPLKICNPVTRESLELPHSNFANRVEFHQVALGYDNITKRYKVVRSYKAVETWSRIEILTLGETIWKKFSTRNVFYERYGPVFHDGAFHWTFYLYRQLVQFDLSTDGFHISPPLFLAPFPQVLHYLSLLNVEGRLLLTFDDLEIFYIFGVDGSRHYVIKEDLKRNGIEGDFSDFCNVDLISMPSPDNYILRVTMNRVEDRITTLVNYHTQNRTVTLLCSDDFNVISFKPSLLSPNMVMSSGTV</sequence>
<comment type="caution">
    <text evidence="1">The sequence shown here is derived from an EMBL/GenBank/DDBJ whole genome shotgun (WGS) entry which is preliminary data.</text>
</comment>
<dbReference type="Proteomes" id="UP000828941">
    <property type="component" value="Chromosome 6"/>
</dbReference>
<evidence type="ECO:0000313" key="1">
    <source>
        <dbReference type="EMBL" id="KAI4334809.1"/>
    </source>
</evidence>
<evidence type="ECO:0000313" key="2">
    <source>
        <dbReference type="Proteomes" id="UP000828941"/>
    </source>
</evidence>
<dbReference type="EMBL" id="CM039431">
    <property type="protein sequence ID" value="KAI4334809.1"/>
    <property type="molecule type" value="Genomic_DNA"/>
</dbReference>
<keyword evidence="2" id="KW-1185">Reference proteome</keyword>
<reference evidence="1 2" key="1">
    <citation type="journal article" date="2022" name="DNA Res.">
        <title>Chromosomal-level genome assembly of the orchid tree Bauhinia variegata (Leguminosae; Cercidoideae) supports the allotetraploid origin hypothesis of Bauhinia.</title>
        <authorList>
            <person name="Zhong Y."/>
            <person name="Chen Y."/>
            <person name="Zheng D."/>
            <person name="Pang J."/>
            <person name="Liu Y."/>
            <person name="Luo S."/>
            <person name="Meng S."/>
            <person name="Qian L."/>
            <person name="Wei D."/>
            <person name="Dai S."/>
            <person name="Zhou R."/>
        </authorList>
    </citation>
    <scope>NUCLEOTIDE SEQUENCE [LARGE SCALE GENOMIC DNA]</scope>
    <source>
        <strain evidence="1">BV-YZ2020</strain>
    </source>
</reference>
<proteinExistence type="predicted"/>
<accession>A0ACB9NG44</accession>